<dbReference type="InterPro" id="IPR016817">
    <property type="entry name" value="MannP-dilichol_defect-1"/>
</dbReference>
<protein>
    <recommendedName>
        <fullName evidence="8">Mannose-P-dolichol utilization defect 1 protein homolog</fullName>
    </recommendedName>
</protein>
<evidence type="ECO:0000256" key="2">
    <source>
        <dbReference type="ARBA" id="ARBA00022448"/>
    </source>
</evidence>
<keyword evidence="6 8" id="KW-0472">Membrane</keyword>
<keyword evidence="4" id="KW-0677">Repeat</keyword>
<dbReference type="PIRSF" id="PIRSF023381">
    <property type="entry name" value="MannP-dilichol_defect-1p"/>
    <property type="match status" value="1"/>
</dbReference>
<evidence type="ECO:0000256" key="6">
    <source>
        <dbReference type="ARBA" id="ARBA00023136"/>
    </source>
</evidence>
<name>A0A7S0XRP0_9EUKA</name>
<feature type="transmembrane region" description="Helical" evidence="9">
    <location>
        <begin position="182"/>
        <end position="200"/>
    </location>
</feature>
<keyword evidence="2" id="KW-0813">Transport</keyword>
<dbReference type="EMBL" id="HBFI01001014">
    <property type="protein sequence ID" value="CAD8731830.1"/>
    <property type="molecule type" value="Transcribed_RNA"/>
</dbReference>
<dbReference type="SMART" id="SM00679">
    <property type="entry name" value="CTNS"/>
    <property type="match status" value="2"/>
</dbReference>
<feature type="transmembrane region" description="Helical" evidence="9">
    <location>
        <begin position="36"/>
        <end position="55"/>
    </location>
</feature>
<feature type="transmembrane region" description="Helical" evidence="9">
    <location>
        <begin position="110"/>
        <end position="137"/>
    </location>
</feature>
<evidence type="ECO:0000256" key="5">
    <source>
        <dbReference type="ARBA" id="ARBA00022989"/>
    </source>
</evidence>
<dbReference type="InterPro" id="IPR006603">
    <property type="entry name" value="PQ-loop_rpt"/>
</dbReference>
<evidence type="ECO:0000256" key="8">
    <source>
        <dbReference type="PIRNR" id="PIRNR023381"/>
    </source>
</evidence>
<evidence type="ECO:0000256" key="9">
    <source>
        <dbReference type="SAM" id="Phobius"/>
    </source>
</evidence>
<feature type="transmembrane region" description="Helical" evidence="9">
    <location>
        <begin position="206"/>
        <end position="230"/>
    </location>
</feature>
<dbReference type="GO" id="GO:0016020">
    <property type="term" value="C:membrane"/>
    <property type="evidence" value="ECO:0007669"/>
    <property type="project" value="UniProtKB-SubCell"/>
</dbReference>
<comment type="similarity">
    <text evidence="7 8">Belongs to the MPDU1 (TC 2.A.43.3) family.</text>
</comment>
<keyword evidence="5 8" id="KW-1133">Transmembrane helix</keyword>
<dbReference type="PANTHER" id="PTHR12226">
    <property type="entry name" value="MANNOSE-P-DOLICHOL UTILIZATION DEFECT 1 LEC35 -RELATED"/>
    <property type="match status" value="1"/>
</dbReference>
<dbReference type="AlphaFoldDB" id="A0A7S0XRP0"/>
<organism evidence="10">
    <name type="scientific">Elphidium margaritaceum</name>
    <dbReference type="NCBI Taxonomy" id="933848"/>
    <lineage>
        <taxon>Eukaryota</taxon>
        <taxon>Sar</taxon>
        <taxon>Rhizaria</taxon>
        <taxon>Retaria</taxon>
        <taxon>Foraminifera</taxon>
        <taxon>Rotaliida</taxon>
        <taxon>Elphidiidae</taxon>
        <taxon>Elphidium</taxon>
    </lineage>
</organism>
<evidence type="ECO:0000256" key="1">
    <source>
        <dbReference type="ARBA" id="ARBA00004141"/>
    </source>
</evidence>
<evidence type="ECO:0000313" key="10">
    <source>
        <dbReference type="EMBL" id="CAD8731830.1"/>
    </source>
</evidence>
<accession>A0A7S0XRP0</accession>
<gene>
    <name evidence="10" type="ORF">EMAR1385_LOCUS709</name>
</gene>
<keyword evidence="3 8" id="KW-0812">Transmembrane</keyword>
<sequence>MAESQLIWLLFTPHCFDLFTQFSVKEFIDDGCAVSIISKALGYAIICGSFALKLPQILKIVNAKSGAGLSVISLVIESLGFLVTTAYFYRQGYPASTYGESPIIFTQNMIIIALICAYNSQLTLGALFVVAYSAFFVVSMTEYLPMIVLQQIYASNLFIILGSRLPQIYAIFKLKSTGNNAFITWFLNFGGSLARLFTTMQEVEDTMALVLICLSVVCNGIIVLQFILYWNASDEIKKKKE</sequence>
<dbReference type="Pfam" id="PF04193">
    <property type="entry name" value="PQ-loop"/>
    <property type="match status" value="2"/>
</dbReference>
<reference evidence="10" key="1">
    <citation type="submission" date="2021-01" db="EMBL/GenBank/DDBJ databases">
        <authorList>
            <person name="Corre E."/>
            <person name="Pelletier E."/>
            <person name="Niang G."/>
            <person name="Scheremetjew M."/>
            <person name="Finn R."/>
            <person name="Kale V."/>
            <person name="Holt S."/>
            <person name="Cochrane G."/>
            <person name="Meng A."/>
            <person name="Brown T."/>
            <person name="Cohen L."/>
        </authorList>
    </citation>
    <scope>NUCLEOTIDE SEQUENCE</scope>
</reference>
<feature type="transmembrane region" description="Helical" evidence="9">
    <location>
        <begin position="143"/>
        <end position="161"/>
    </location>
</feature>
<comment type="subcellular location">
    <subcellularLocation>
        <location evidence="1 8">Membrane</location>
        <topology evidence="1 8">Multi-pass membrane protein</topology>
    </subcellularLocation>
</comment>
<evidence type="ECO:0000256" key="3">
    <source>
        <dbReference type="ARBA" id="ARBA00022692"/>
    </source>
</evidence>
<dbReference type="Gene3D" id="1.20.1280.290">
    <property type="match status" value="2"/>
</dbReference>
<proteinExistence type="inferred from homology"/>
<dbReference type="PANTHER" id="PTHR12226:SF2">
    <property type="entry name" value="MANNOSE-P-DOLICHOL UTILIZATION DEFECT 1 PROTEIN"/>
    <property type="match status" value="1"/>
</dbReference>
<feature type="transmembrane region" description="Helical" evidence="9">
    <location>
        <begin position="67"/>
        <end position="89"/>
    </location>
</feature>
<evidence type="ECO:0000256" key="7">
    <source>
        <dbReference type="ARBA" id="ARBA00038475"/>
    </source>
</evidence>
<evidence type="ECO:0000256" key="4">
    <source>
        <dbReference type="ARBA" id="ARBA00022737"/>
    </source>
</evidence>